<feature type="compositionally biased region" description="Low complexity" evidence="1">
    <location>
        <begin position="274"/>
        <end position="303"/>
    </location>
</feature>
<proteinExistence type="predicted"/>
<dbReference type="Proteomes" id="UP001442494">
    <property type="component" value="Unassembled WGS sequence"/>
</dbReference>
<evidence type="ECO:0000313" key="3">
    <source>
        <dbReference type="Proteomes" id="UP001442494"/>
    </source>
</evidence>
<dbReference type="EMBL" id="JAMPKK010000037">
    <property type="protein sequence ID" value="MEP0866095.1"/>
    <property type="molecule type" value="Genomic_DNA"/>
</dbReference>
<feature type="compositionally biased region" description="Low complexity" evidence="1">
    <location>
        <begin position="339"/>
        <end position="362"/>
    </location>
</feature>
<sequence length="433" mass="45291">MSQGHSVESSSRSSSAQSINPALQAALGSLDVHLEEELSRYRRERAGRGVPPTRGMGHNQVRKPIDMISVNATGGRNPSPDPKEAYSAPATPASEPPLAAQEIKAVEQTHKEPIETHSAAVPSFNLAAASEIPIPRAPEAAPPEVPAPPEPVDQAATTIQPDDYLESSEQLLRSLAQEEAAARSQRSFLDNILTPLGVGSLLLLLFSTAMLGYVVTNPSTLSSLGLDRFWKSSTPTVAQSPTATTPQTNASPATDAGKPNGPDLSSDEFKDLNLDTLSTLKPTPSSSSRTPQVAVPSPQVSVPPIAPLPNPPAIESTTGVPSGTGAIVPVKPPAPLPVLPARSPVAATTPPAQPSASPTATEPAPPNPEGFYYVVVKYNGPSSFEEARKVVPDAYMSPQGTQIYLGAFKKDSEAKTLVTELQKQGISASVYQP</sequence>
<feature type="compositionally biased region" description="Polar residues" evidence="1">
    <location>
        <begin position="235"/>
        <end position="252"/>
    </location>
</feature>
<comment type="caution">
    <text evidence="2">The sequence shown here is derived from an EMBL/GenBank/DDBJ whole genome shotgun (WGS) entry which is preliminary data.</text>
</comment>
<feature type="region of interest" description="Disordered" evidence="1">
    <location>
        <begin position="235"/>
        <end position="366"/>
    </location>
</feature>
<feature type="compositionally biased region" description="Low complexity" evidence="1">
    <location>
        <begin position="1"/>
        <end position="18"/>
    </location>
</feature>
<feature type="compositionally biased region" description="Pro residues" evidence="1">
    <location>
        <begin position="140"/>
        <end position="151"/>
    </location>
</feature>
<evidence type="ECO:0000313" key="2">
    <source>
        <dbReference type="EMBL" id="MEP0866095.1"/>
    </source>
</evidence>
<evidence type="ECO:0008006" key="4">
    <source>
        <dbReference type="Google" id="ProtNLM"/>
    </source>
</evidence>
<feature type="region of interest" description="Disordered" evidence="1">
    <location>
        <begin position="1"/>
        <end position="20"/>
    </location>
</feature>
<name>A0ABV0JRK1_9CYAN</name>
<organism evidence="2 3">
    <name type="scientific">Funiculus sociatus GB2-A5</name>
    <dbReference type="NCBI Taxonomy" id="2933946"/>
    <lineage>
        <taxon>Bacteria</taxon>
        <taxon>Bacillati</taxon>
        <taxon>Cyanobacteriota</taxon>
        <taxon>Cyanophyceae</taxon>
        <taxon>Coleofasciculales</taxon>
        <taxon>Coleofasciculaceae</taxon>
        <taxon>Funiculus</taxon>
    </lineage>
</organism>
<feature type="region of interest" description="Disordered" evidence="1">
    <location>
        <begin position="43"/>
        <end position="98"/>
    </location>
</feature>
<accession>A0ABV0JRK1</accession>
<evidence type="ECO:0000256" key="1">
    <source>
        <dbReference type="SAM" id="MobiDB-lite"/>
    </source>
</evidence>
<dbReference type="RefSeq" id="WP_190423710.1">
    <property type="nucleotide sequence ID" value="NZ_JAMPKK010000037.1"/>
</dbReference>
<reference evidence="2 3" key="1">
    <citation type="submission" date="2022-04" db="EMBL/GenBank/DDBJ databases">
        <title>Positive selection, recombination, and allopatry shape intraspecific diversity of widespread and dominant cyanobacteria.</title>
        <authorList>
            <person name="Wei J."/>
            <person name="Shu W."/>
            <person name="Hu C."/>
        </authorList>
    </citation>
    <scope>NUCLEOTIDE SEQUENCE [LARGE SCALE GENOMIC DNA]</scope>
    <source>
        <strain evidence="2 3">GB2-A5</strain>
    </source>
</reference>
<protein>
    <recommendedName>
        <fullName evidence="4">SPOR domain-containing protein</fullName>
    </recommendedName>
</protein>
<gene>
    <name evidence="2" type="ORF">NDI37_16645</name>
</gene>
<keyword evidence="3" id="KW-1185">Reference proteome</keyword>
<feature type="region of interest" description="Disordered" evidence="1">
    <location>
        <begin position="136"/>
        <end position="155"/>
    </location>
</feature>